<dbReference type="Proteomes" id="UP001186974">
    <property type="component" value="Unassembled WGS sequence"/>
</dbReference>
<evidence type="ECO:0000313" key="2">
    <source>
        <dbReference type="Proteomes" id="UP001186974"/>
    </source>
</evidence>
<name>A0ACC3DAV9_9PEZI</name>
<protein>
    <submittedName>
        <fullName evidence="1">Uncharacterized protein</fullName>
    </submittedName>
</protein>
<comment type="caution">
    <text evidence="1">The sequence shown here is derived from an EMBL/GenBank/DDBJ whole genome shotgun (WGS) entry which is preliminary data.</text>
</comment>
<keyword evidence="2" id="KW-1185">Reference proteome</keyword>
<evidence type="ECO:0000313" key="1">
    <source>
        <dbReference type="EMBL" id="KAK3064385.1"/>
    </source>
</evidence>
<organism evidence="1 2">
    <name type="scientific">Coniosporium uncinatum</name>
    <dbReference type="NCBI Taxonomy" id="93489"/>
    <lineage>
        <taxon>Eukaryota</taxon>
        <taxon>Fungi</taxon>
        <taxon>Dikarya</taxon>
        <taxon>Ascomycota</taxon>
        <taxon>Pezizomycotina</taxon>
        <taxon>Dothideomycetes</taxon>
        <taxon>Dothideomycetes incertae sedis</taxon>
        <taxon>Coniosporium</taxon>
    </lineage>
</organism>
<reference evidence="1" key="1">
    <citation type="submission" date="2024-09" db="EMBL/GenBank/DDBJ databases">
        <title>Black Yeasts Isolated from many extreme environments.</title>
        <authorList>
            <person name="Coleine C."/>
            <person name="Stajich J.E."/>
            <person name="Selbmann L."/>
        </authorList>
    </citation>
    <scope>NUCLEOTIDE SEQUENCE</scope>
    <source>
        <strain evidence="1">CCFEE 5737</strain>
    </source>
</reference>
<accession>A0ACC3DAV9</accession>
<proteinExistence type="predicted"/>
<gene>
    <name evidence="1" type="ORF">LTS18_007653</name>
</gene>
<sequence>MPEFVFDQRCTEISEDMERLWCSVSSIYDEAQKCHNRRKDENAWARVVWDVLELAIKEAKATRLEANSVSVPSNRS</sequence>
<feature type="non-terminal residue" evidence="1">
    <location>
        <position position="76"/>
    </location>
</feature>
<dbReference type="EMBL" id="JAWDJW010006528">
    <property type="protein sequence ID" value="KAK3064385.1"/>
    <property type="molecule type" value="Genomic_DNA"/>
</dbReference>